<organism evidence="2 3">
    <name type="scientific">Maudiozyma humilis</name>
    <name type="common">Sour dough yeast</name>
    <name type="synonym">Kazachstania humilis</name>
    <dbReference type="NCBI Taxonomy" id="51915"/>
    <lineage>
        <taxon>Eukaryota</taxon>
        <taxon>Fungi</taxon>
        <taxon>Dikarya</taxon>
        <taxon>Ascomycota</taxon>
        <taxon>Saccharomycotina</taxon>
        <taxon>Saccharomycetes</taxon>
        <taxon>Saccharomycetales</taxon>
        <taxon>Saccharomycetaceae</taxon>
        <taxon>Maudiozyma</taxon>
    </lineage>
</organism>
<dbReference type="EMBL" id="BTGD01000025">
    <property type="protein sequence ID" value="GMM58959.1"/>
    <property type="molecule type" value="Genomic_DNA"/>
</dbReference>
<comment type="caution">
    <text evidence="2">The sequence shown here is derived from an EMBL/GenBank/DDBJ whole genome shotgun (WGS) entry which is preliminary data.</text>
</comment>
<accession>A0AAV5S524</accession>
<keyword evidence="1" id="KW-0812">Transmembrane</keyword>
<evidence type="ECO:0008006" key="4">
    <source>
        <dbReference type="Google" id="ProtNLM"/>
    </source>
</evidence>
<evidence type="ECO:0000313" key="2">
    <source>
        <dbReference type="EMBL" id="GMM58959.1"/>
    </source>
</evidence>
<feature type="transmembrane region" description="Helical" evidence="1">
    <location>
        <begin position="126"/>
        <end position="145"/>
    </location>
</feature>
<dbReference type="PANTHER" id="PTHR28008:SF1">
    <property type="entry name" value="DOMAIN PROTEIN, PUTATIVE (AFU_ORTHOLOGUE AFUA_3G10980)-RELATED"/>
    <property type="match status" value="1"/>
</dbReference>
<protein>
    <recommendedName>
        <fullName evidence="4">VanZ-like domain-containing protein</fullName>
    </recommendedName>
</protein>
<name>A0AAV5S524_MAUHU</name>
<evidence type="ECO:0000313" key="3">
    <source>
        <dbReference type="Proteomes" id="UP001377567"/>
    </source>
</evidence>
<evidence type="ECO:0000256" key="1">
    <source>
        <dbReference type="SAM" id="Phobius"/>
    </source>
</evidence>
<keyword evidence="1" id="KW-1133">Transmembrane helix</keyword>
<proteinExistence type="predicted"/>
<dbReference type="Proteomes" id="UP001377567">
    <property type="component" value="Unassembled WGS sequence"/>
</dbReference>
<dbReference type="AlphaFoldDB" id="A0AAV5S524"/>
<keyword evidence="3" id="KW-1185">Reference proteome</keyword>
<keyword evidence="1" id="KW-0472">Membrane</keyword>
<dbReference type="PANTHER" id="PTHR28008">
    <property type="entry name" value="DOMAIN PROTEIN, PUTATIVE (AFU_ORTHOLOGUE AFUA_3G10980)-RELATED"/>
    <property type="match status" value="1"/>
</dbReference>
<gene>
    <name evidence="2" type="ORF">DAKH74_055760</name>
</gene>
<reference evidence="2 3" key="1">
    <citation type="journal article" date="2023" name="Elife">
        <title>Identification of key yeast species and microbe-microbe interactions impacting larval growth of Drosophila in the wild.</title>
        <authorList>
            <person name="Mure A."/>
            <person name="Sugiura Y."/>
            <person name="Maeda R."/>
            <person name="Honda K."/>
            <person name="Sakurai N."/>
            <person name="Takahashi Y."/>
            <person name="Watada M."/>
            <person name="Katoh T."/>
            <person name="Gotoh A."/>
            <person name="Gotoh Y."/>
            <person name="Taniguchi I."/>
            <person name="Nakamura K."/>
            <person name="Hayashi T."/>
            <person name="Katayama T."/>
            <person name="Uemura T."/>
            <person name="Hattori Y."/>
        </authorList>
    </citation>
    <scope>NUCLEOTIDE SEQUENCE [LARGE SCALE GENOMIC DNA]</scope>
    <source>
        <strain evidence="2 3">KH-74</strain>
    </source>
</reference>
<sequence>MLLHCWRCRWRCCFFGLTSSERFKFLTATHDKAAHFTVFLVESWLFVRVFVHRSVQLWPLWAPYRAVPEGPEVIDLETGDVQAPVGRTVHVNKYAMAGVVCVVGAAIGSEYAQHVLTHGRRSFDPWDMLCNALGSCTGILIAYVYERR</sequence>
<feature type="transmembrane region" description="Helical" evidence="1">
    <location>
        <begin position="94"/>
        <end position="114"/>
    </location>
</feature>